<feature type="domain" description="RING-Gid-type" evidence="12">
    <location>
        <begin position="319"/>
        <end position="388"/>
    </location>
</feature>
<evidence type="ECO:0000256" key="4">
    <source>
        <dbReference type="ARBA" id="ARBA00022490"/>
    </source>
</evidence>
<feature type="domain" description="CTLH" evidence="11">
    <location>
        <begin position="151"/>
        <end position="208"/>
    </location>
</feature>
<evidence type="ECO:0000256" key="1">
    <source>
        <dbReference type="ARBA" id="ARBA00004109"/>
    </source>
</evidence>
<evidence type="ECO:0000256" key="6">
    <source>
        <dbReference type="ARBA" id="ARBA00022771"/>
    </source>
</evidence>
<evidence type="ECO:0000256" key="7">
    <source>
        <dbReference type="ARBA" id="ARBA00022833"/>
    </source>
</evidence>
<gene>
    <name evidence="13" type="ORF">SBAD_LOCUS5434</name>
</gene>
<dbReference type="OrthoDB" id="1933455at2759"/>
<dbReference type="GO" id="GO:0005737">
    <property type="term" value="C:cytoplasm"/>
    <property type="evidence" value="ECO:0007669"/>
    <property type="project" value="UniProtKB-SubCell"/>
</dbReference>
<dbReference type="PROSITE" id="PS50896">
    <property type="entry name" value="LISH"/>
    <property type="match status" value="1"/>
</dbReference>
<dbReference type="Proteomes" id="UP000270296">
    <property type="component" value="Unassembled WGS sequence"/>
</dbReference>
<evidence type="ECO:0000259" key="12">
    <source>
        <dbReference type="PROSITE" id="PS51867"/>
    </source>
</evidence>
<keyword evidence="5" id="KW-0479">Metal-binding</keyword>
<dbReference type="EMBL" id="UZAM01008986">
    <property type="protein sequence ID" value="VDP07213.1"/>
    <property type="molecule type" value="Genomic_DNA"/>
</dbReference>
<dbReference type="WBParaSite" id="SBAD_0000565401-mRNA-1">
    <property type="protein sequence ID" value="SBAD_0000565401-mRNA-1"/>
    <property type="gene ID" value="SBAD_0000565401"/>
</dbReference>
<dbReference type="GO" id="GO:0043249">
    <property type="term" value="P:erythrocyte maturation"/>
    <property type="evidence" value="ECO:0007669"/>
    <property type="project" value="UniProtKB-KW"/>
</dbReference>
<sequence>MSDITTLEYSTLKVPYEIVNKKFRVAQKTLDRETARVSDVVNEVDSVLKKPNVFVRDLNPVVDNLIEKIRNMKRKMSEVVADEVEVISILKHSVDHLKIGLNNDDSVALRKWRSIRIDRMLIDYFLRVGYYKTALKLAENDSLESLTNVSIFMRAREVEKSLLNHETTKCLEWCHDNRSKLRRLKSTLEIKVRQQEFIEMIRQGLCREALRYASRHFSHVDKDLWPDLLPVMGLLIYRENTKIEAYKSLFAPDRWVQLMKDFRVENARLYHLSKSSAFAACLQCGISSMKTAKCVQRQNSAEPKGFDESNLLKSREKDCPICCDEVRELAAPLPCAHATQSRLICAYSGEPLNENNPPMVLPNGMAYGHNSLMAIMAENNGRIVCPRTKDVYEFEQAKRVYVM</sequence>
<evidence type="ECO:0000259" key="11">
    <source>
        <dbReference type="PROSITE" id="PS50897"/>
    </source>
</evidence>
<keyword evidence="7" id="KW-0862">Zinc</keyword>
<evidence type="ECO:0000256" key="10">
    <source>
        <dbReference type="PROSITE-ProRule" id="PRU01215"/>
    </source>
</evidence>
<reference evidence="15" key="1">
    <citation type="submission" date="2016-06" db="UniProtKB">
        <authorList>
            <consortium name="WormBaseParasite"/>
        </authorList>
    </citation>
    <scope>IDENTIFICATION</scope>
</reference>
<dbReference type="InterPro" id="IPR044063">
    <property type="entry name" value="ZF_RING_GID"/>
</dbReference>
<comment type="subcellular location">
    <subcellularLocation>
        <location evidence="2">Cytoplasm</location>
    </subcellularLocation>
    <subcellularLocation>
        <location evidence="1">Nucleus matrix</location>
    </subcellularLocation>
</comment>
<dbReference type="GO" id="GO:0016363">
    <property type="term" value="C:nuclear matrix"/>
    <property type="evidence" value="ECO:0007669"/>
    <property type="project" value="UniProtKB-SubCell"/>
</dbReference>
<organism evidence="15">
    <name type="scientific">Soboliphyme baturini</name>
    <dbReference type="NCBI Taxonomy" id="241478"/>
    <lineage>
        <taxon>Eukaryota</taxon>
        <taxon>Metazoa</taxon>
        <taxon>Ecdysozoa</taxon>
        <taxon>Nematoda</taxon>
        <taxon>Enoplea</taxon>
        <taxon>Dorylaimia</taxon>
        <taxon>Dioctophymatida</taxon>
        <taxon>Dioctophymatoidea</taxon>
        <taxon>Soboliphymatidae</taxon>
        <taxon>Soboliphyme</taxon>
    </lineage>
</organism>
<dbReference type="InterPro" id="IPR006594">
    <property type="entry name" value="LisH"/>
</dbReference>
<evidence type="ECO:0000256" key="9">
    <source>
        <dbReference type="ARBA" id="ARBA00029678"/>
    </source>
</evidence>
<feature type="zinc finger region" description="RING-Gid-type" evidence="10">
    <location>
        <begin position="319"/>
        <end position="388"/>
    </location>
</feature>
<dbReference type="GO" id="GO:0043161">
    <property type="term" value="P:proteasome-mediated ubiquitin-dependent protein catabolic process"/>
    <property type="evidence" value="ECO:0007669"/>
    <property type="project" value="InterPro"/>
</dbReference>
<name>A0A183IP87_9BILA</name>
<dbReference type="PANTHER" id="PTHR12170:SF2">
    <property type="entry name" value="E3 UBIQUITIN-PROTEIN TRANSFERASE MAEA"/>
    <property type="match status" value="1"/>
</dbReference>
<keyword evidence="4" id="KW-0963">Cytoplasm</keyword>
<reference evidence="13 14" key="2">
    <citation type="submission" date="2018-11" db="EMBL/GenBank/DDBJ databases">
        <authorList>
            <consortium name="Pathogen Informatics"/>
        </authorList>
    </citation>
    <scope>NUCLEOTIDE SEQUENCE [LARGE SCALE GENOMIC DNA]</scope>
</reference>
<evidence type="ECO:0000313" key="13">
    <source>
        <dbReference type="EMBL" id="VDP07213.1"/>
    </source>
</evidence>
<dbReference type="PROSITE" id="PS51867">
    <property type="entry name" value="ZF_RING_GID"/>
    <property type="match status" value="1"/>
</dbReference>
<evidence type="ECO:0000313" key="14">
    <source>
        <dbReference type="Proteomes" id="UP000270296"/>
    </source>
</evidence>
<keyword evidence="6 10" id="KW-0863">Zinc-finger</keyword>
<proteinExistence type="predicted"/>
<dbReference type="InterPro" id="IPR045098">
    <property type="entry name" value="Fyv10_fam"/>
</dbReference>
<evidence type="ECO:0000256" key="3">
    <source>
        <dbReference type="ARBA" id="ARBA00014384"/>
    </source>
</evidence>
<dbReference type="GO" id="GO:0061630">
    <property type="term" value="F:ubiquitin protein ligase activity"/>
    <property type="evidence" value="ECO:0007669"/>
    <property type="project" value="InterPro"/>
</dbReference>
<evidence type="ECO:0000313" key="15">
    <source>
        <dbReference type="WBParaSite" id="SBAD_0000565401-mRNA-1"/>
    </source>
</evidence>
<dbReference type="SMART" id="SM00668">
    <property type="entry name" value="CTLH"/>
    <property type="match status" value="1"/>
</dbReference>
<keyword evidence="8" id="KW-0265">Erythrocyte maturation</keyword>
<evidence type="ECO:0000256" key="5">
    <source>
        <dbReference type="ARBA" id="ARBA00022723"/>
    </source>
</evidence>
<dbReference type="GO" id="GO:0008270">
    <property type="term" value="F:zinc ion binding"/>
    <property type="evidence" value="ECO:0007669"/>
    <property type="project" value="UniProtKB-KW"/>
</dbReference>
<dbReference type="GO" id="GO:0034657">
    <property type="term" value="C:GID complex"/>
    <property type="evidence" value="ECO:0007669"/>
    <property type="project" value="TreeGrafter"/>
</dbReference>
<keyword evidence="14" id="KW-1185">Reference proteome</keyword>
<dbReference type="PANTHER" id="PTHR12170">
    <property type="entry name" value="MACROPHAGE ERYTHROBLAST ATTACHER-RELATED"/>
    <property type="match status" value="1"/>
</dbReference>
<evidence type="ECO:0000256" key="2">
    <source>
        <dbReference type="ARBA" id="ARBA00004496"/>
    </source>
</evidence>
<dbReference type="InterPro" id="IPR006595">
    <property type="entry name" value="CTLH_C"/>
</dbReference>
<dbReference type="CDD" id="cd16659">
    <property type="entry name" value="RING-Ubox_Emp"/>
    <property type="match status" value="1"/>
</dbReference>
<dbReference type="PROSITE" id="PS50897">
    <property type="entry name" value="CTLH"/>
    <property type="match status" value="1"/>
</dbReference>
<dbReference type="AlphaFoldDB" id="A0A183IP87"/>
<protein>
    <recommendedName>
        <fullName evidence="3">E3 ubiquitin-protein transferase MAEA</fullName>
    </recommendedName>
    <alternativeName>
        <fullName evidence="9">Macrophage erythroblast attacher</fullName>
    </alternativeName>
</protein>
<dbReference type="Pfam" id="PF10607">
    <property type="entry name" value="CTLH"/>
    <property type="match status" value="1"/>
</dbReference>
<accession>A0A183IP87</accession>
<dbReference type="InterPro" id="IPR024964">
    <property type="entry name" value="CTLH/CRA"/>
</dbReference>
<evidence type="ECO:0000256" key="8">
    <source>
        <dbReference type="ARBA" id="ARBA00023057"/>
    </source>
</evidence>